<comment type="caution">
    <text evidence="2">The sequence shown here is derived from an EMBL/GenBank/DDBJ whole genome shotgun (WGS) entry which is preliminary data.</text>
</comment>
<organism evidence="2 3">
    <name type="scientific">Candidatus Giovannonibacteria bacterium GW2011_GWB1_45_9b</name>
    <dbReference type="NCBI Taxonomy" id="1618653"/>
    <lineage>
        <taxon>Bacteria</taxon>
        <taxon>Candidatus Giovannoniibacteriota</taxon>
    </lineage>
</organism>
<gene>
    <name evidence="2" type="ORF">UX24_C0017G0001</name>
</gene>
<accession>A0A0G1N7C0</accession>
<evidence type="ECO:0000313" key="2">
    <source>
        <dbReference type="EMBL" id="KKU16207.1"/>
    </source>
</evidence>
<reference evidence="2 3" key="1">
    <citation type="journal article" date="2015" name="Nature">
        <title>rRNA introns, odd ribosomes, and small enigmatic genomes across a large radiation of phyla.</title>
        <authorList>
            <person name="Brown C.T."/>
            <person name="Hug L.A."/>
            <person name="Thomas B.C."/>
            <person name="Sharon I."/>
            <person name="Castelle C.J."/>
            <person name="Singh A."/>
            <person name="Wilkins M.J."/>
            <person name="Williams K.H."/>
            <person name="Banfield J.F."/>
        </authorList>
    </citation>
    <scope>NUCLEOTIDE SEQUENCE [LARGE SCALE GENOMIC DNA]</scope>
</reference>
<proteinExistence type="predicted"/>
<evidence type="ECO:0000313" key="3">
    <source>
        <dbReference type="Proteomes" id="UP000034020"/>
    </source>
</evidence>
<feature type="region of interest" description="Disordered" evidence="1">
    <location>
        <begin position="71"/>
        <end position="169"/>
    </location>
</feature>
<feature type="non-terminal residue" evidence="2">
    <location>
        <position position="1"/>
    </location>
</feature>
<name>A0A0G1N7C0_9BACT</name>
<feature type="compositionally biased region" description="Low complexity" evidence="1">
    <location>
        <begin position="117"/>
        <end position="159"/>
    </location>
</feature>
<sequence>FTNHLGTGKPSVQITPEGEQVVIAQISHWMRDENQNYTGVVIKAANLDGTPASAIVHYLVTGKPAGYETSGQTIVVYSEPQPTPPAPEPDESTPEPEPEPQVAGETTQETPQPPADQPQVETETPTDTVTTTETQPTETQTETTVTETAPTTEITTEPVAGEGSGELGG</sequence>
<dbReference type="Proteomes" id="UP000034020">
    <property type="component" value="Unassembled WGS sequence"/>
</dbReference>
<evidence type="ECO:0000256" key="1">
    <source>
        <dbReference type="SAM" id="MobiDB-lite"/>
    </source>
</evidence>
<dbReference type="EMBL" id="LCLL01000017">
    <property type="protein sequence ID" value="KKU16207.1"/>
    <property type="molecule type" value="Genomic_DNA"/>
</dbReference>
<feature type="compositionally biased region" description="Acidic residues" evidence="1">
    <location>
        <begin position="88"/>
        <end position="98"/>
    </location>
</feature>
<protein>
    <submittedName>
        <fullName evidence="2">Uncharacterized protein</fullName>
    </submittedName>
</protein>
<dbReference type="AlphaFoldDB" id="A0A0G1N7C0"/>